<name>A0A830DM39_9LAMI</name>
<dbReference type="EMBL" id="BMAC01010091">
    <property type="protein sequence ID" value="GFQ08845.1"/>
    <property type="molecule type" value="Genomic_DNA"/>
</dbReference>
<gene>
    <name evidence="1" type="ORF">PHJA_003028500</name>
</gene>
<accession>A0A830DM39</accession>
<dbReference type="PANTHER" id="PTHR35161:SF22">
    <property type="match status" value="1"/>
</dbReference>
<comment type="caution">
    <text evidence="1">The sequence shown here is derived from an EMBL/GenBank/DDBJ whole genome shotgun (WGS) entry which is preliminary data.</text>
</comment>
<dbReference type="PANTHER" id="PTHR35161">
    <property type="entry name" value="OS02G0303100 PROTEIN"/>
    <property type="match status" value="1"/>
</dbReference>
<evidence type="ECO:0000313" key="2">
    <source>
        <dbReference type="Proteomes" id="UP000653305"/>
    </source>
</evidence>
<dbReference type="OrthoDB" id="928236at2759"/>
<keyword evidence="2" id="KW-1185">Reference proteome</keyword>
<organism evidence="1 2">
    <name type="scientific">Phtheirospermum japonicum</name>
    <dbReference type="NCBI Taxonomy" id="374723"/>
    <lineage>
        <taxon>Eukaryota</taxon>
        <taxon>Viridiplantae</taxon>
        <taxon>Streptophyta</taxon>
        <taxon>Embryophyta</taxon>
        <taxon>Tracheophyta</taxon>
        <taxon>Spermatophyta</taxon>
        <taxon>Magnoliopsida</taxon>
        <taxon>eudicotyledons</taxon>
        <taxon>Gunneridae</taxon>
        <taxon>Pentapetalae</taxon>
        <taxon>asterids</taxon>
        <taxon>lamiids</taxon>
        <taxon>Lamiales</taxon>
        <taxon>Orobanchaceae</taxon>
        <taxon>Orobanchaceae incertae sedis</taxon>
        <taxon>Phtheirospermum</taxon>
    </lineage>
</organism>
<dbReference type="Proteomes" id="UP000653305">
    <property type="component" value="Unassembled WGS sequence"/>
</dbReference>
<sequence length="320" mass="36524">MDDKKNVNTTERTVVFRFVYCNNDGVGKLLQPDIPIQVVTTKSLSGEDLSFTLRLTHDNYARCLLVEVDGADIHLVYEWRRFVSLSLYSATAALKAYLTSDHPTVAYISLSESHRRFIRGMIDFVISVHNQKKSMGGFNIDRLCIVDEKGDKALHFLGVLFYEGSVDRKKADFYSIALVIKQIIPASDKIFLIDDLVKKLEAGNCTEDVDLIAKHLAIMSPVEKTAFIRNCTEKKPAPQYSSYGGYKDDTCYDRDEVNESLLSFCRNMDVHLKQRIDGGKVKHDEVTDEHITSIILSEFQEQLVRFQEELYHEKILGNFC</sequence>
<protein>
    <submittedName>
        <fullName evidence="1">Uncharacterized protein</fullName>
    </submittedName>
</protein>
<evidence type="ECO:0000313" key="1">
    <source>
        <dbReference type="EMBL" id="GFQ08845.1"/>
    </source>
</evidence>
<dbReference type="AlphaFoldDB" id="A0A830DM39"/>
<reference evidence="1" key="1">
    <citation type="submission" date="2020-07" db="EMBL/GenBank/DDBJ databases">
        <title>Ethylene signaling mediates host invasion by parasitic plants.</title>
        <authorList>
            <person name="Yoshida S."/>
        </authorList>
    </citation>
    <scope>NUCLEOTIDE SEQUENCE</scope>
    <source>
        <strain evidence="1">Okayama</strain>
    </source>
</reference>
<proteinExistence type="predicted"/>